<name>A0A9Q1IQY2_SYNKA</name>
<feature type="compositionally biased region" description="Polar residues" evidence="1">
    <location>
        <begin position="169"/>
        <end position="178"/>
    </location>
</feature>
<proteinExistence type="predicted"/>
<gene>
    <name evidence="2" type="ORF">SKAU_G00274730</name>
</gene>
<dbReference type="AlphaFoldDB" id="A0A9Q1IQY2"/>
<evidence type="ECO:0000313" key="3">
    <source>
        <dbReference type="Proteomes" id="UP001152622"/>
    </source>
</evidence>
<comment type="caution">
    <text evidence="2">The sequence shown here is derived from an EMBL/GenBank/DDBJ whole genome shotgun (WGS) entry which is preliminary data.</text>
</comment>
<feature type="compositionally biased region" description="Pro residues" evidence="1">
    <location>
        <begin position="153"/>
        <end position="162"/>
    </location>
</feature>
<protein>
    <submittedName>
        <fullName evidence="2">Uncharacterized protein</fullName>
    </submittedName>
</protein>
<feature type="region of interest" description="Disordered" evidence="1">
    <location>
        <begin position="83"/>
        <end position="184"/>
    </location>
</feature>
<organism evidence="2 3">
    <name type="scientific">Synaphobranchus kaupii</name>
    <name type="common">Kaup's arrowtooth eel</name>
    <dbReference type="NCBI Taxonomy" id="118154"/>
    <lineage>
        <taxon>Eukaryota</taxon>
        <taxon>Metazoa</taxon>
        <taxon>Chordata</taxon>
        <taxon>Craniata</taxon>
        <taxon>Vertebrata</taxon>
        <taxon>Euteleostomi</taxon>
        <taxon>Actinopterygii</taxon>
        <taxon>Neopterygii</taxon>
        <taxon>Teleostei</taxon>
        <taxon>Anguilliformes</taxon>
        <taxon>Synaphobranchidae</taxon>
        <taxon>Synaphobranchus</taxon>
    </lineage>
</organism>
<accession>A0A9Q1IQY2</accession>
<evidence type="ECO:0000256" key="1">
    <source>
        <dbReference type="SAM" id="MobiDB-lite"/>
    </source>
</evidence>
<sequence>MTKSNQTAEPVSTLPKQLVRFWGRTEARQEQQWVGSVCGRRVQGTGEESGEAVRLRCDYDRGAMAGNGALQKKASMQITVRANGGLTVRRQPPSHGVKGSDKRPASAARRPQATSRGRVAIGHLHRSDVHHLPARFNTNPASDRLRKSSARPPSRPPSPPARPPDRLCTGTTTPQSSPGKRASR</sequence>
<dbReference type="Proteomes" id="UP001152622">
    <property type="component" value="Chromosome 10"/>
</dbReference>
<keyword evidence="3" id="KW-1185">Reference proteome</keyword>
<dbReference type="EMBL" id="JAINUF010000010">
    <property type="protein sequence ID" value="KAJ8348884.1"/>
    <property type="molecule type" value="Genomic_DNA"/>
</dbReference>
<reference evidence="2" key="1">
    <citation type="journal article" date="2023" name="Science">
        <title>Genome structures resolve the early diversification of teleost fishes.</title>
        <authorList>
            <person name="Parey E."/>
            <person name="Louis A."/>
            <person name="Montfort J."/>
            <person name="Bouchez O."/>
            <person name="Roques C."/>
            <person name="Iampietro C."/>
            <person name="Lluch J."/>
            <person name="Castinel A."/>
            <person name="Donnadieu C."/>
            <person name="Desvignes T."/>
            <person name="Floi Bucao C."/>
            <person name="Jouanno E."/>
            <person name="Wen M."/>
            <person name="Mejri S."/>
            <person name="Dirks R."/>
            <person name="Jansen H."/>
            <person name="Henkel C."/>
            <person name="Chen W.J."/>
            <person name="Zahm M."/>
            <person name="Cabau C."/>
            <person name="Klopp C."/>
            <person name="Thompson A.W."/>
            <person name="Robinson-Rechavi M."/>
            <person name="Braasch I."/>
            <person name="Lecointre G."/>
            <person name="Bobe J."/>
            <person name="Postlethwait J.H."/>
            <person name="Berthelot C."/>
            <person name="Roest Crollius H."/>
            <person name="Guiguen Y."/>
        </authorList>
    </citation>
    <scope>NUCLEOTIDE SEQUENCE</scope>
    <source>
        <strain evidence="2">WJC10195</strain>
    </source>
</reference>
<evidence type="ECO:0000313" key="2">
    <source>
        <dbReference type="EMBL" id="KAJ8348884.1"/>
    </source>
</evidence>